<dbReference type="Gene3D" id="1.20.1640.10">
    <property type="entry name" value="Multidrug efflux transporter AcrB transmembrane domain"/>
    <property type="match status" value="2"/>
</dbReference>
<feature type="transmembrane region" description="Helical" evidence="1">
    <location>
        <begin position="976"/>
        <end position="996"/>
    </location>
</feature>
<dbReference type="SUPFAM" id="SSF82714">
    <property type="entry name" value="Multidrug efflux transporter AcrB TolC docking domain, DN and DC subdomains"/>
    <property type="match status" value="2"/>
</dbReference>
<dbReference type="Gene3D" id="3.30.70.1440">
    <property type="entry name" value="Multidrug efflux transporter AcrB pore domain"/>
    <property type="match status" value="1"/>
</dbReference>
<keyword evidence="1" id="KW-0472">Membrane</keyword>
<dbReference type="AlphaFoldDB" id="A0A1T4X584"/>
<feature type="transmembrane region" description="Helical" evidence="1">
    <location>
        <begin position="901"/>
        <end position="921"/>
    </location>
</feature>
<evidence type="ECO:0000256" key="1">
    <source>
        <dbReference type="SAM" id="Phobius"/>
    </source>
</evidence>
<dbReference type="OrthoDB" id="9757940at2"/>
<keyword evidence="1" id="KW-0812">Transmembrane</keyword>
<protein>
    <submittedName>
        <fullName evidence="2">Multidrug efflux pump</fullName>
    </submittedName>
</protein>
<feature type="transmembrane region" description="Helical" evidence="1">
    <location>
        <begin position="433"/>
        <end position="452"/>
    </location>
</feature>
<organism evidence="2 3">
    <name type="scientific">Thiothrix eikelboomii</name>
    <dbReference type="NCBI Taxonomy" id="92487"/>
    <lineage>
        <taxon>Bacteria</taxon>
        <taxon>Pseudomonadati</taxon>
        <taxon>Pseudomonadota</taxon>
        <taxon>Gammaproteobacteria</taxon>
        <taxon>Thiotrichales</taxon>
        <taxon>Thiotrichaceae</taxon>
        <taxon>Thiothrix</taxon>
    </lineage>
</organism>
<feature type="transmembrane region" description="Helical" evidence="1">
    <location>
        <begin position="508"/>
        <end position="528"/>
    </location>
</feature>
<sequence>MKKNLSLWALTHQNLVLYFFVLTLFLGVFGYYKLGQAEDPPFTFKVMLVQVQWPGASTQEMGEQVVDRLEKVIMESPYIDSVRSFYFPGAANLLVIARDDTAPKNMPDMFYQIRKRINDVSYTLPQGVRGPFFNDDFGETYGNIYALTGEGYSLAQLREAADPIRKELLRLPSVAKVLMIGEQSERVYIELSNTKAANLGMSLQQLQTTLSQQNLLIAGGEYHTQQDNILIYPTGRFQTIEDIANTPLKVGNQTVKLAEVAEIRQGYQDPPADTFRYQGQPALGIGVSMRAGGDIIQLGKDLDAAMQRIQNQLPIGIDLHTVNNQPAAVKRSVSEFLNTVFEAVVIVLAVSFLSLGLRAGAVVALSIPLVLAGVFFCMYLFGIGLHKISLGSLILALGLLVDDAIIAIEMMALKLEEGFDRVKAASFAYSTTAFPMLTGTLVTIAGFLPIATAASATGEYTRSIFQVVAIALVLSWFAAVIIVPWLGYHILKAESHEKHEVAHPPKQGWLSALAALKHRFALAFGRFFKGLIRLCVRFPITVILLTLLSFASSVLAFKLVQQQFFPDATRLELLVDLKLPEGSALAATEVEVKKVEAYLQTQMEYIDNYVSYVGTGSPRFYLPLDQQLPNSSFAEFVITTKDIPAREALRLKLITLMDSSEFSQLRGRVLRLENGPPVGYPVQFRVTGDDVWVLRDLAEQVADFMRGNPNLRNVHLDWNELRKSLVLKVDEDKAIAAGITQAALSQALSGTLQGTSVGEFRQFDQTIPIMLRGTEADRRSIKTLLSLTIPAGNGQFIPLGQIAHLENSQEESLIWHRNRTPTITIRGDIYSKVQAATVTSEVLGRMGNFTETLPLGYRFEVGGAVEESAKGAASIQAGLPFFIVVVLTVLMLQLQSFQRVIMVVLTAPFGLIGVAGFLLLFNKPFGFVAMLGTIALSGMIMRNSVILVDQIDRNIEQGMIPQEAVVEAAVRRFRPIMLTALAAILAMIPLSESVFFGPMAVAIMGGLLVATLLTLLFLPAVYTLWFKLTRGKQAFEALPVMVDNPSSHSLPLPLGQ</sequence>
<feature type="transmembrane region" description="Helical" evidence="1">
    <location>
        <begin position="393"/>
        <end position="413"/>
    </location>
</feature>
<dbReference type="Proteomes" id="UP000190460">
    <property type="component" value="Unassembled WGS sequence"/>
</dbReference>
<dbReference type="PANTHER" id="PTHR32063:SF18">
    <property type="entry name" value="CATION EFFLUX SYSTEM PROTEIN"/>
    <property type="match status" value="1"/>
</dbReference>
<dbReference type="Pfam" id="PF00873">
    <property type="entry name" value="ACR_tran"/>
    <property type="match status" value="1"/>
</dbReference>
<feature type="transmembrane region" description="Helical" evidence="1">
    <location>
        <begin position="15"/>
        <end position="32"/>
    </location>
</feature>
<feature type="transmembrane region" description="Helical" evidence="1">
    <location>
        <begin position="1002"/>
        <end position="1025"/>
    </location>
</feature>
<dbReference type="GO" id="GO:0005886">
    <property type="term" value="C:plasma membrane"/>
    <property type="evidence" value="ECO:0007669"/>
    <property type="project" value="TreeGrafter"/>
</dbReference>
<feature type="transmembrane region" description="Helical" evidence="1">
    <location>
        <begin position="464"/>
        <end position="488"/>
    </location>
</feature>
<dbReference type="SUPFAM" id="SSF82866">
    <property type="entry name" value="Multidrug efflux transporter AcrB transmembrane domain"/>
    <property type="match status" value="2"/>
</dbReference>
<dbReference type="Gene3D" id="3.30.2090.10">
    <property type="entry name" value="Multidrug efflux transporter AcrB TolC docking domain, DN and DC subdomains"/>
    <property type="match status" value="2"/>
</dbReference>
<reference evidence="3" key="1">
    <citation type="submission" date="2017-02" db="EMBL/GenBank/DDBJ databases">
        <authorList>
            <person name="Varghese N."/>
            <person name="Submissions S."/>
        </authorList>
    </citation>
    <scope>NUCLEOTIDE SEQUENCE [LARGE SCALE GENOMIC DNA]</scope>
    <source>
        <strain evidence="3">ATCC 49788</strain>
    </source>
</reference>
<feature type="transmembrane region" description="Helical" evidence="1">
    <location>
        <begin position="336"/>
        <end position="355"/>
    </location>
</feature>
<dbReference type="Gene3D" id="3.30.70.1430">
    <property type="entry name" value="Multidrug efflux transporter AcrB pore domain"/>
    <property type="match status" value="2"/>
</dbReference>
<feature type="transmembrane region" description="Helical" evidence="1">
    <location>
        <begin position="540"/>
        <end position="560"/>
    </location>
</feature>
<keyword evidence="1" id="KW-1133">Transmembrane helix</keyword>
<feature type="transmembrane region" description="Helical" evidence="1">
    <location>
        <begin position="361"/>
        <end position="381"/>
    </location>
</feature>
<dbReference type="InterPro" id="IPR027463">
    <property type="entry name" value="AcrB_DN_DC_subdom"/>
</dbReference>
<dbReference type="RefSeq" id="WP_078922989.1">
    <property type="nucleotide sequence ID" value="NZ_FUYB01000013.1"/>
</dbReference>
<dbReference type="PANTHER" id="PTHR32063">
    <property type="match status" value="1"/>
</dbReference>
<dbReference type="PRINTS" id="PR00702">
    <property type="entry name" value="ACRIFLAVINRP"/>
</dbReference>
<accession>A0A1T4X584</accession>
<dbReference type="EMBL" id="FUYB01000013">
    <property type="protein sequence ID" value="SKA84752.1"/>
    <property type="molecule type" value="Genomic_DNA"/>
</dbReference>
<keyword evidence="3" id="KW-1185">Reference proteome</keyword>
<dbReference type="STRING" id="92487.SAMN02745130_02528"/>
<dbReference type="InterPro" id="IPR001036">
    <property type="entry name" value="Acrflvin-R"/>
</dbReference>
<proteinExistence type="predicted"/>
<dbReference type="SUPFAM" id="SSF82693">
    <property type="entry name" value="Multidrug efflux transporter AcrB pore domain, PN1, PN2, PC1 and PC2 subdomains"/>
    <property type="match status" value="2"/>
</dbReference>
<feature type="transmembrane region" description="Helical" evidence="1">
    <location>
        <begin position="927"/>
        <end position="948"/>
    </location>
</feature>
<dbReference type="GO" id="GO:0042910">
    <property type="term" value="F:xenobiotic transmembrane transporter activity"/>
    <property type="evidence" value="ECO:0007669"/>
    <property type="project" value="TreeGrafter"/>
</dbReference>
<gene>
    <name evidence="2" type="ORF">SAMN02745130_02528</name>
</gene>
<dbReference type="Gene3D" id="3.30.70.1320">
    <property type="entry name" value="Multidrug efflux transporter AcrB pore domain like"/>
    <property type="match status" value="1"/>
</dbReference>
<evidence type="ECO:0000313" key="3">
    <source>
        <dbReference type="Proteomes" id="UP000190460"/>
    </source>
</evidence>
<name>A0A1T4X584_9GAMM</name>
<feature type="transmembrane region" description="Helical" evidence="1">
    <location>
        <begin position="877"/>
        <end position="894"/>
    </location>
</feature>
<evidence type="ECO:0000313" key="2">
    <source>
        <dbReference type="EMBL" id="SKA84752.1"/>
    </source>
</evidence>